<proteinExistence type="predicted"/>
<dbReference type="Proteomes" id="UP000265566">
    <property type="component" value="Chromosome 4"/>
</dbReference>
<evidence type="ECO:0000313" key="1">
    <source>
        <dbReference type="EMBL" id="RHN61978.1"/>
    </source>
</evidence>
<name>A0A396IB45_MEDTR</name>
<dbReference type="AlphaFoldDB" id="A0A396IB45"/>
<reference evidence="1" key="1">
    <citation type="journal article" date="2018" name="Nat. Plants">
        <title>Whole-genome landscape of Medicago truncatula symbiotic genes.</title>
        <authorList>
            <person name="Pecrix Y."/>
            <person name="Gamas P."/>
            <person name="Carrere S."/>
        </authorList>
    </citation>
    <scope>NUCLEOTIDE SEQUENCE</scope>
    <source>
        <tissue evidence="1">Leaves</tissue>
    </source>
</reference>
<organism evidence="1">
    <name type="scientific">Medicago truncatula</name>
    <name type="common">Barrel medic</name>
    <name type="synonym">Medicago tribuloides</name>
    <dbReference type="NCBI Taxonomy" id="3880"/>
    <lineage>
        <taxon>Eukaryota</taxon>
        <taxon>Viridiplantae</taxon>
        <taxon>Streptophyta</taxon>
        <taxon>Embryophyta</taxon>
        <taxon>Tracheophyta</taxon>
        <taxon>Spermatophyta</taxon>
        <taxon>Magnoliopsida</taxon>
        <taxon>eudicotyledons</taxon>
        <taxon>Gunneridae</taxon>
        <taxon>Pentapetalae</taxon>
        <taxon>rosids</taxon>
        <taxon>fabids</taxon>
        <taxon>Fabales</taxon>
        <taxon>Fabaceae</taxon>
        <taxon>Papilionoideae</taxon>
        <taxon>50 kb inversion clade</taxon>
        <taxon>NPAAA clade</taxon>
        <taxon>Hologalegina</taxon>
        <taxon>IRL clade</taxon>
        <taxon>Trifolieae</taxon>
        <taxon>Medicago</taxon>
    </lineage>
</organism>
<dbReference type="EMBL" id="PSQE01000004">
    <property type="protein sequence ID" value="RHN61978.1"/>
    <property type="molecule type" value="Genomic_DNA"/>
</dbReference>
<comment type="caution">
    <text evidence="1">The sequence shown here is derived from an EMBL/GenBank/DDBJ whole genome shotgun (WGS) entry which is preliminary data.</text>
</comment>
<protein>
    <submittedName>
        <fullName evidence="1">Uncharacterized protein</fullName>
    </submittedName>
</protein>
<accession>A0A396IB45</accession>
<sequence length="58" mass="6881">MFFLLTQWPLVAIQLKYYYNLECSQPHLWFVFPLFSRSFQTISESGELGHALLIIDNN</sequence>
<dbReference type="Gramene" id="rna24496">
    <property type="protein sequence ID" value="RHN61978.1"/>
    <property type="gene ID" value="gene24496"/>
</dbReference>
<gene>
    <name evidence="1" type="ORF">MtrunA17_Chr4g0042461</name>
</gene>